<dbReference type="Proteomes" id="UP000215633">
    <property type="component" value="Unassembled WGS sequence"/>
</dbReference>
<name>A0A261VHQ0_9BORD</name>
<evidence type="ECO:0000313" key="4">
    <source>
        <dbReference type="Proteomes" id="UP000215633"/>
    </source>
</evidence>
<accession>A0A261VHQ0</accession>
<dbReference type="GO" id="GO:0016491">
    <property type="term" value="F:oxidoreductase activity"/>
    <property type="evidence" value="ECO:0007669"/>
    <property type="project" value="UniProtKB-KW"/>
</dbReference>
<proteinExistence type="predicted"/>
<feature type="domain" description="FAD dependent oxidoreductase" evidence="2">
    <location>
        <begin position="6"/>
        <end position="403"/>
    </location>
</feature>
<dbReference type="InterPro" id="IPR006076">
    <property type="entry name" value="FAD-dep_OxRdtase"/>
</dbReference>
<dbReference type="SUPFAM" id="SSF51905">
    <property type="entry name" value="FAD/NAD(P)-binding domain"/>
    <property type="match status" value="1"/>
</dbReference>
<evidence type="ECO:0000259" key="2">
    <source>
        <dbReference type="Pfam" id="PF01266"/>
    </source>
</evidence>
<comment type="caution">
    <text evidence="3">The sequence shown here is derived from an EMBL/GenBank/DDBJ whole genome shotgun (WGS) entry which is preliminary data.</text>
</comment>
<dbReference type="Pfam" id="PF01266">
    <property type="entry name" value="DAO"/>
    <property type="match status" value="1"/>
</dbReference>
<organism evidence="3 4">
    <name type="scientific">Bordetella genomosp. 2</name>
    <dbReference type="NCBI Taxonomy" id="1983456"/>
    <lineage>
        <taxon>Bacteria</taxon>
        <taxon>Pseudomonadati</taxon>
        <taxon>Pseudomonadota</taxon>
        <taxon>Betaproteobacteria</taxon>
        <taxon>Burkholderiales</taxon>
        <taxon>Alcaligenaceae</taxon>
        <taxon>Bordetella</taxon>
    </lineage>
</organism>
<protein>
    <submittedName>
        <fullName evidence="3">Amino acid dehydrogenase</fullName>
    </submittedName>
</protein>
<dbReference type="EMBL" id="NEVT01000007">
    <property type="protein sequence ID" value="OZI73684.1"/>
    <property type="molecule type" value="Genomic_DNA"/>
</dbReference>
<dbReference type="Gene3D" id="3.50.50.60">
    <property type="entry name" value="FAD/NAD(P)-binding domain"/>
    <property type="match status" value="2"/>
</dbReference>
<dbReference type="GO" id="GO:0005737">
    <property type="term" value="C:cytoplasm"/>
    <property type="evidence" value="ECO:0007669"/>
    <property type="project" value="TreeGrafter"/>
</dbReference>
<dbReference type="Gene3D" id="3.30.9.10">
    <property type="entry name" value="D-Amino Acid Oxidase, subunit A, domain 2"/>
    <property type="match status" value="1"/>
</dbReference>
<reference evidence="4" key="1">
    <citation type="submission" date="2017-05" db="EMBL/GenBank/DDBJ databases">
        <title>Complete and WGS of Bordetella genogroups.</title>
        <authorList>
            <person name="Spilker T."/>
            <person name="Lipuma J."/>
        </authorList>
    </citation>
    <scope>NUCLEOTIDE SEQUENCE [LARGE SCALE GENOMIC DNA]</scope>
    <source>
        <strain evidence="4">AU8256</strain>
    </source>
</reference>
<dbReference type="RefSeq" id="WP_094807418.1">
    <property type="nucleotide sequence ID" value="NZ_NEVT01000007.1"/>
</dbReference>
<dbReference type="AlphaFoldDB" id="A0A261VHQ0"/>
<keyword evidence="1" id="KW-0560">Oxidoreductase</keyword>
<evidence type="ECO:0000256" key="1">
    <source>
        <dbReference type="ARBA" id="ARBA00023002"/>
    </source>
</evidence>
<evidence type="ECO:0000313" key="3">
    <source>
        <dbReference type="EMBL" id="OZI73684.1"/>
    </source>
</evidence>
<dbReference type="PANTHER" id="PTHR13847">
    <property type="entry name" value="SARCOSINE DEHYDROGENASE-RELATED"/>
    <property type="match status" value="1"/>
</dbReference>
<gene>
    <name evidence="3" type="ORF">CAL24_17695</name>
</gene>
<dbReference type="PANTHER" id="PTHR13847:SF289">
    <property type="entry name" value="GLYCINE OXIDASE"/>
    <property type="match status" value="1"/>
</dbReference>
<keyword evidence="4" id="KW-1185">Reference proteome</keyword>
<dbReference type="SUPFAM" id="SSF54373">
    <property type="entry name" value="FAD-linked reductases, C-terminal domain"/>
    <property type="match status" value="1"/>
</dbReference>
<sequence length="422" mass="45252">MSAAPHVVVIGAGAVGAATAVQARNAGLRVTLVESGEPGGRQAASYGNAGWLSSHSILPPAAPGVWKQVPKWVRDPLGPLAVRAGYLPRALPWLARYLASAWTWPRVERTAHALRTLLADAPALHQALAAQAGVPHLIEQRGLLHAYLSEQQFRADARAWEIRRREGIQWQELDTAALRAREPDLHPRYTFGVLVPETGHCRDPGAYVAALARLARSLGADLRRTRATGFAIENGRLRAVRTADGDIACDKAVIAAGGHSRELARQAGDRVPLGAERGYHAVVRQPEAGPRTSTMFADCKVVVNAMEPGLRVAGQVEIADIDAAPDWRRAHIVRDLLLSIYPSLPDPLPEERVEYWQGARPSMPDGLPCIGAASASADIVHAYGHGHTGLVGSARTAELAVQLLQGRPPAIALAPFDPRRFA</sequence>
<dbReference type="InterPro" id="IPR036188">
    <property type="entry name" value="FAD/NAD-bd_sf"/>
</dbReference>